<organism evidence="1 2">
    <name type="scientific">Hohenbuehelia grisea</name>
    <dbReference type="NCBI Taxonomy" id="104357"/>
    <lineage>
        <taxon>Eukaryota</taxon>
        <taxon>Fungi</taxon>
        <taxon>Dikarya</taxon>
        <taxon>Basidiomycota</taxon>
        <taxon>Agaricomycotina</taxon>
        <taxon>Agaricomycetes</taxon>
        <taxon>Agaricomycetidae</taxon>
        <taxon>Agaricales</taxon>
        <taxon>Pleurotineae</taxon>
        <taxon>Pleurotaceae</taxon>
        <taxon>Hohenbuehelia</taxon>
    </lineage>
</organism>
<keyword evidence="2" id="KW-1185">Reference proteome</keyword>
<proteinExistence type="predicted"/>
<sequence>MVRISKTRRDEGIGTRGLAGNRLDHLDTTSSDQSSIVVATSTVIGSLAMAIDTSLGHLFSHDEGGLLIHRQERRSPELAFCKISIAVRGASKAKLDHRLASTGKVLVGATWLAWSYVINR</sequence>
<accession>A0ABR3JYQ7</accession>
<name>A0ABR3JYQ7_9AGAR</name>
<evidence type="ECO:0000313" key="1">
    <source>
        <dbReference type="EMBL" id="KAL0960901.1"/>
    </source>
</evidence>
<protein>
    <submittedName>
        <fullName evidence="1">Uncharacterized protein</fullName>
    </submittedName>
</protein>
<reference evidence="2" key="1">
    <citation type="submission" date="2024-06" db="EMBL/GenBank/DDBJ databases">
        <title>Multi-omics analyses provide insights into the biosynthesis of the anticancer antibiotic pleurotin in Hohenbuehelia grisea.</title>
        <authorList>
            <person name="Weaver J.A."/>
            <person name="Alberti F."/>
        </authorList>
    </citation>
    <scope>NUCLEOTIDE SEQUENCE [LARGE SCALE GENOMIC DNA]</scope>
    <source>
        <strain evidence="2">T-177</strain>
    </source>
</reference>
<dbReference type="EMBL" id="JASNQZ010000001">
    <property type="protein sequence ID" value="KAL0960901.1"/>
    <property type="molecule type" value="Genomic_DNA"/>
</dbReference>
<dbReference type="Proteomes" id="UP001556367">
    <property type="component" value="Unassembled WGS sequence"/>
</dbReference>
<gene>
    <name evidence="1" type="ORF">HGRIS_005910</name>
</gene>
<evidence type="ECO:0000313" key="2">
    <source>
        <dbReference type="Proteomes" id="UP001556367"/>
    </source>
</evidence>
<comment type="caution">
    <text evidence="1">The sequence shown here is derived from an EMBL/GenBank/DDBJ whole genome shotgun (WGS) entry which is preliminary data.</text>
</comment>